<dbReference type="PROSITE" id="PS50053">
    <property type="entry name" value="UBIQUITIN_2"/>
    <property type="match status" value="5"/>
</dbReference>
<keyword evidence="6" id="KW-0539">Nucleus</keyword>
<comment type="similarity">
    <text evidence="3">Belongs to the ubiquitin family.</text>
</comment>
<protein>
    <submittedName>
        <fullName evidence="8">Putative ubiquitin</fullName>
    </submittedName>
</protein>
<dbReference type="GO" id="GO:0005737">
    <property type="term" value="C:cytoplasm"/>
    <property type="evidence" value="ECO:0007669"/>
    <property type="project" value="UniProtKB-SubCell"/>
</dbReference>
<dbReference type="InterPro" id="IPR000626">
    <property type="entry name" value="Ubiquitin-like_dom"/>
</dbReference>
<dbReference type="SMART" id="SM00213">
    <property type="entry name" value="UBQ"/>
    <property type="match status" value="5"/>
</dbReference>
<sequence length="432" mass="48282">MQIFVKTLTGKTITLEVESSDTIDNVKAKIQDKEGIPPDQQRLIFAGKQLEDGRTLADYNIQKESTLHLVLRLRGGMQIFVKTLTGKTITLEVESSDTIDNVKAKIQDKEGIPPDQQRLIFAGKQLEDGRTLADYNIQKESTLHLVLRLRGGMQIFVKTLTGKTITLEVESSDTIDNVKAKIQDKEGIPPDQQRLIFAGKQLEDGRTLADYNIQKESTLHLVLRLRGGMQIFVKTLTGKTITLEVESSDTIDNVKAKIQDKEGIPPDQQRLIFAGKQLEDGRTLADYNIQKESTLHLVLRLRGGHATSPFRSSKLIRRRSKCSLYKALFSSSSSQKFSNASLVLSSSFLDSIATMQIFVKTLTGKTITLEVESSDTIDNVKAKIQDKEGIPPDQQRLIFAGKQLEDGRTLADYNIQKESTLHLVLRLRGGDF</sequence>
<dbReference type="GO" id="GO:0005634">
    <property type="term" value="C:nucleus"/>
    <property type="evidence" value="ECO:0007669"/>
    <property type="project" value="UniProtKB-SubCell"/>
</dbReference>
<proteinExistence type="inferred from homology"/>
<dbReference type="PROSITE" id="PS00299">
    <property type="entry name" value="UBIQUITIN_1"/>
    <property type="match status" value="5"/>
</dbReference>
<feature type="domain" description="Ubiquitin-like" evidence="7">
    <location>
        <begin position="355"/>
        <end position="430"/>
    </location>
</feature>
<evidence type="ECO:0000259" key="7">
    <source>
        <dbReference type="PROSITE" id="PS50053"/>
    </source>
</evidence>
<feature type="domain" description="Ubiquitin-like" evidence="7">
    <location>
        <begin position="153"/>
        <end position="228"/>
    </location>
</feature>
<dbReference type="AlphaFoldDB" id="A0A2P6RAQ1"/>
<gene>
    <name evidence="8" type="ORF">RchiOBHm_Chr3g0469291</name>
</gene>
<dbReference type="STRING" id="74649.A0A2P6RAQ1"/>
<dbReference type="InterPro" id="IPR050158">
    <property type="entry name" value="Ubiquitin_ubiquitin-like"/>
</dbReference>
<keyword evidence="5" id="KW-1017">Isopeptide bond</keyword>
<dbReference type="OMA" id="MIFQRIH"/>
<dbReference type="GO" id="GO:0003729">
    <property type="term" value="F:mRNA binding"/>
    <property type="evidence" value="ECO:0007669"/>
    <property type="project" value="UniProtKB-ARBA"/>
</dbReference>
<dbReference type="Gramene" id="PRQ43513">
    <property type="protein sequence ID" value="PRQ43513"/>
    <property type="gene ID" value="RchiOBHm_Chr3g0469291"/>
</dbReference>
<dbReference type="SUPFAM" id="SSF54236">
    <property type="entry name" value="Ubiquitin-like"/>
    <property type="match status" value="5"/>
</dbReference>
<feature type="domain" description="Ubiquitin-like" evidence="7">
    <location>
        <begin position="229"/>
        <end position="304"/>
    </location>
</feature>
<evidence type="ECO:0000313" key="8">
    <source>
        <dbReference type="EMBL" id="PRQ43513.1"/>
    </source>
</evidence>
<dbReference type="InterPro" id="IPR019954">
    <property type="entry name" value="Ubiquitin_CS"/>
</dbReference>
<organism evidence="8 9">
    <name type="scientific">Rosa chinensis</name>
    <name type="common">China rose</name>
    <dbReference type="NCBI Taxonomy" id="74649"/>
    <lineage>
        <taxon>Eukaryota</taxon>
        <taxon>Viridiplantae</taxon>
        <taxon>Streptophyta</taxon>
        <taxon>Embryophyta</taxon>
        <taxon>Tracheophyta</taxon>
        <taxon>Spermatophyta</taxon>
        <taxon>Magnoliopsida</taxon>
        <taxon>eudicotyledons</taxon>
        <taxon>Gunneridae</taxon>
        <taxon>Pentapetalae</taxon>
        <taxon>rosids</taxon>
        <taxon>fabids</taxon>
        <taxon>Rosales</taxon>
        <taxon>Rosaceae</taxon>
        <taxon>Rosoideae</taxon>
        <taxon>Rosoideae incertae sedis</taxon>
        <taxon>Rosa</taxon>
    </lineage>
</organism>
<evidence type="ECO:0000256" key="4">
    <source>
        <dbReference type="ARBA" id="ARBA00022490"/>
    </source>
</evidence>
<dbReference type="EMBL" id="PDCK01000041">
    <property type="protein sequence ID" value="PRQ43513.1"/>
    <property type="molecule type" value="Genomic_DNA"/>
</dbReference>
<accession>A0A2P6RAQ1</accession>
<feature type="domain" description="Ubiquitin-like" evidence="7">
    <location>
        <begin position="1"/>
        <end position="76"/>
    </location>
</feature>
<dbReference type="InterPro" id="IPR029071">
    <property type="entry name" value="Ubiquitin-like_domsf"/>
</dbReference>
<evidence type="ECO:0000256" key="5">
    <source>
        <dbReference type="ARBA" id="ARBA00022499"/>
    </source>
</evidence>
<evidence type="ECO:0000256" key="3">
    <source>
        <dbReference type="ARBA" id="ARBA00008430"/>
    </source>
</evidence>
<evidence type="ECO:0000313" key="9">
    <source>
        <dbReference type="Proteomes" id="UP000238479"/>
    </source>
</evidence>
<keyword evidence="9" id="KW-1185">Reference proteome</keyword>
<dbReference type="CDD" id="cd01803">
    <property type="entry name" value="Ubl_ubiquitin"/>
    <property type="match status" value="5"/>
</dbReference>
<dbReference type="Gene3D" id="3.10.20.90">
    <property type="entry name" value="Phosphatidylinositol 3-kinase Catalytic Subunit, Chain A, domain 1"/>
    <property type="match status" value="5"/>
</dbReference>
<dbReference type="Pfam" id="PF00240">
    <property type="entry name" value="ubiquitin"/>
    <property type="match status" value="5"/>
</dbReference>
<keyword evidence="4" id="KW-0963">Cytoplasm</keyword>
<evidence type="ECO:0000256" key="6">
    <source>
        <dbReference type="ARBA" id="ARBA00023242"/>
    </source>
</evidence>
<comment type="caution">
    <text evidence="8">The sequence shown here is derived from an EMBL/GenBank/DDBJ whole genome shotgun (WGS) entry which is preliminary data.</text>
</comment>
<name>A0A2P6RAQ1_ROSCH</name>
<dbReference type="InterPro" id="IPR019956">
    <property type="entry name" value="Ubiquitin_dom"/>
</dbReference>
<reference evidence="8 9" key="1">
    <citation type="journal article" date="2018" name="Nat. Genet.">
        <title>The Rosa genome provides new insights in the design of modern roses.</title>
        <authorList>
            <person name="Bendahmane M."/>
        </authorList>
    </citation>
    <scope>NUCLEOTIDE SEQUENCE [LARGE SCALE GENOMIC DNA]</scope>
    <source>
        <strain evidence="9">cv. Old Blush</strain>
    </source>
</reference>
<dbReference type="PANTHER" id="PTHR10666">
    <property type="entry name" value="UBIQUITIN"/>
    <property type="match status" value="1"/>
</dbReference>
<dbReference type="PRINTS" id="PR00348">
    <property type="entry name" value="UBIQUITIN"/>
</dbReference>
<feature type="domain" description="Ubiquitin-like" evidence="7">
    <location>
        <begin position="77"/>
        <end position="152"/>
    </location>
</feature>
<comment type="subcellular location">
    <subcellularLocation>
        <location evidence="2">Cytoplasm</location>
    </subcellularLocation>
    <subcellularLocation>
        <location evidence="1">Nucleus</location>
    </subcellularLocation>
</comment>
<dbReference type="Proteomes" id="UP000238479">
    <property type="component" value="Chromosome 3"/>
</dbReference>
<dbReference type="FunFam" id="3.10.20.90:FF:000016">
    <property type="entry name" value="Polyubiquitin 3"/>
    <property type="match status" value="5"/>
</dbReference>
<evidence type="ECO:0000256" key="1">
    <source>
        <dbReference type="ARBA" id="ARBA00004123"/>
    </source>
</evidence>
<evidence type="ECO:0000256" key="2">
    <source>
        <dbReference type="ARBA" id="ARBA00004496"/>
    </source>
</evidence>